<evidence type="ECO:0000256" key="1">
    <source>
        <dbReference type="SAM" id="MobiDB-lite"/>
    </source>
</evidence>
<dbReference type="EMBL" id="PYDT01000009">
    <property type="protein sequence ID" value="THU50283.1"/>
    <property type="molecule type" value="Genomic_DNA"/>
</dbReference>
<dbReference type="Pfam" id="PF23733">
    <property type="entry name" value="GRXCR1-2_C"/>
    <property type="match status" value="2"/>
</dbReference>
<feature type="region of interest" description="Disordered" evidence="1">
    <location>
        <begin position="47"/>
        <end position="215"/>
    </location>
</feature>
<dbReference type="STRING" id="52838.A0A4S8INY0"/>
<dbReference type="Pfam" id="PF00462">
    <property type="entry name" value="Glutaredoxin"/>
    <property type="match status" value="1"/>
</dbReference>
<dbReference type="InterPro" id="IPR002109">
    <property type="entry name" value="Glutaredoxin"/>
</dbReference>
<protein>
    <recommendedName>
        <fullName evidence="2">Glutaredoxin domain-containing protein</fullName>
    </recommendedName>
</protein>
<accession>A0A4S8INY0</accession>
<feature type="domain" description="Glutaredoxin" evidence="2">
    <location>
        <begin position="270"/>
        <end position="337"/>
    </location>
</feature>
<gene>
    <name evidence="3" type="ORF">C4D60_Mb06t18570</name>
</gene>
<sequence length="481" mass="52821">MGCISSKLLAVAEVGEELLFSGDADPEGDCPNHFVSLTSTTYGALSLDRGDEKANNPMAPAEKEVEPDAASASECGQPSPPHVDKKSATAEEERPSEVIDARELMGDLADETPSRSPPQKKRPHKPSPASRRSPAVRAAMSPVMPRNWFAGKENTPLRPEPKRSDHDACRSSKPFRSLDNTPWTNLVSAISKKGTPNSARSKNSNRDFSNSKSRRSLSPLFDPELLARFEREHCEEGEQIKRMVHVKICDSVILLQSFEEKCPPGGEDTVVLYTTTLRGIRKTFEDCNTVRSLIESYGVHIVERDISMDSGYREELRLLMGRKEVKVPIVFVKGSCVGGAEEIVRLEEEAKLGLLLEGLPRATKWCEGCGGLRFVMCMDCNGSCKVLDSEKKKEVKVPIVFVKGSCVGGAEEIVRLEEEAKLGLLLEGLPRATKWCEGCGGLRFVMCMDCNGSCKVLDSEKKKVKCEGCNENGLIHCPICC</sequence>
<dbReference type="Gene3D" id="3.40.30.10">
    <property type="entry name" value="Glutaredoxin"/>
    <property type="match status" value="2"/>
</dbReference>
<organism evidence="3 4">
    <name type="scientific">Musa balbisiana</name>
    <name type="common">Banana</name>
    <dbReference type="NCBI Taxonomy" id="52838"/>
    <lineage>
        <taxon>Eukaryota</taxon>
        <taxon>Viridiplantae</taxon>
        <taxon>Streptophyta</taxon>
        <taxon>Embryophyta</taxon>
        <taxon>Tracheophyta</taxon>
        <taxon>Spermatophyta</taxon>
        <taxon>Magnoliopsida</taxon>
        <taxon>Liliopsida</taxon>
        <taxon>Zingiberales</taxon>
        <taxon>Musaceae</taxon>
        <taxon>Musa</taxon>
    </lineage>
</organism>
<evidence type="ECO:0000259" key="2">
    <source>
        <dbReference type="Pfam" id="PF00462"/>
    </source>
</evidence>
<dbReference type="PANTHER" id="PTHR45669:SF12">
    <property type="entry name" value="EMB|CAB85507.1"/>
    <property type="match status" value="1"/>
</dbReference>
<keyword evidence="4" id="KW-1185">Reference proteome</keyword>
<dbReference type="PANTHER" id="PTHR45669">
    <property type="entry name" value="GLUTAREDOXIN DOMAIN-CONTAINING CYSTEINE-RICH PROTEIN CG12206-RELATED"/>
    <property type="match status" value="1"/>
</dbReference>
<dbReference type="Proteomes" id="UP000317650">
    <property type="component" value="Chromosome 6"/>
</dbReference>
<evidence type="ECO:0000313" key="4">
    <source>
        <dbReference type="Proteomes" id="UP000317650"/>
    </source>
</evidence>
<feature type="compositionally biased region" description="Basic and acidic residues" evidence="1">
    <location>
        <begin position="82"/>
        <end position="105"/>
    </location>
</feature>
<dbReference type="AlphaFoldDB" id="A0A4S8INY0"/>
<evidence type="ECO:0000313" key="3">
    <source>
        <dbReference type="EMBL" id="THU50283.1"/>
    </source>
</evidence>
<comment type="caution">
    <text evidence="3">The sequence shown here is derived from an EMBL/GenBank/DDBJ whole genome shotgun (WGS) entry which is preliminary data.</text>
</comment>
<proteinExistence type="predicted"/>
<feature type="compositionally biased region" description="Low complexity" evidence="1">
    <location>
        <begin position="127"/>
        <end position="142"/>
    </location>
</feature>
<name>A0A4S8INY0_MUSBA</name>
<dbReference type="SUPFAM" id="SSF52833">
    <property type="entry name" value="Thioredoxin-like"/>
    <property type="match status" value="1"/>
</dbReference>
<dbReference type="PROSITE" id="PS51354">
    <property type="entry name" value="GLUTAREDOXIN_2"/>
    <property type="match status" value="1"/>
</dbReference>
<feature type="compositionally biased region" description="Basic and acidic residues" evidence="1">
    <location>
        <begin position="159"/>
        <end position="170"/>
    </location>
</feature>
<feature type="compositionally biased region" description="Polar residues" evidence="1">
    <location>
        <begin position="178"/>
        <end position="211"/>
    </location>
</feature>
<reference evidence="3 4" key="1">
    <citation type="journal article" date="2019" name="Nat. Plants">
        <title>Genome sequencing of Musa balbisiana reveals subgenome evolution and function divergence in polyploid bananas.</title>
        <authorList>
            <person name="Yao X."/>
        </authorList>
    </citation>
    <scope>NUCLEOTIDE SEQUENCE [LARGE SCALE GENOMIC DNA]</scope>
    <source>
        <strain evidence="4">cv. DH-PKW</strain>
        <tissue evidence="3">Leaves</tissue>
    </source>
</reference>
<dbReference type="InterPro" id="IPR036249">
    <property type="entry name" value="Thioredoxin-like_sf"/>
</dbReference>